<keyword evidence="3" id="KW-1003">Cell membrane</keyword>
<dbReference type="PANTHER" id="PTHR30574:SF1">
    <property type="entry name" value="SULPHUR TRANSPORT DOMAIN-CONTAINING PROTEIN"/>
    <property type="match status" value="1"/>
</dbReference>
<evidence type="ECO:0000313" key="10">
    <source>
        <dbReference type="EMBL" id="WYK17453.1"/>
    </source>
</evidence>
<evidence type="ECO:0000256" key="9">
    <source>
        <dbReference type="SAM" id="Phobius"/>
    </source>
</evidence>
<dbReference type="Proteomes" id="UP001281305">
    <property type="component" value="Chromosome"/>
</dbReference>
<evidence type="ECO:0000256" key="6">
    <source>
        <dbReference type="ARBA" id="ARBA00022989"/>
    </source>
</evidence>
<keyword evidence="2" id="KW-0813">Transport</keyword>
<evidence type="ECO:0000256" key="1">
    <source>
        <dbReference type="ARBA" id="ARBA00004429"/>
    </source>
</evidence>
<dbReference type="PANTHER" id="PTHR30574">
    <property type="entry name" value="INNER MEMBRANE PROTEIN YEDE"/>
    <property type="match status" value="1"/>
</dbReference>
<keyword evidence="4" id="KW-0997">Cell inner membrane</keyword>
<dbReference type="RefSeq" id="WP_317057525.1">
    <property type="nucleotide sequence ID" value="NZ_CP146606.1"/>
</dbReference>
<keyword evidence="11" id="KW-1185">Reference proteome</keyword>
<reference evidence="10 11" key="1">
    <citation type="submission" date="2024-02" db="EMBL/GenBank/DDBJ databases">
        <title>Roseovarius strain W115 nov., isolated from a marine algae.</title>
        <authorList>
            <person name="Lee M.W."/>
            <person name="Lee J.K."/>
            <person name="Kim J.M."/>
            <person name="Choi D.G."/>
            <person name="Baek J.H."/>
            <person name="Bayburt H."/>
            <person name="Jung J.J."/>
            <person name="Han D.M."/>
            <person name="Jeon C.O."/>
        </authorList>
    </citation>
    <scope>NUCLEOTIDE SEQUENCE [LARGE SCALE GENOMIC DNA]</scope>
    <source>
        <strain evidence="10 11">W115</strain>
    </source>
</reference>
<comment type="subcellular location">
    <subcellularLocation>
        <location evidence="1">Cell inner membrane</location>
        <topology evidence="1">Multi-pass membrane protein</topology>
    </subcellularLocation>
</comment>
<name>A0ABZ2TH74_9RHOB</name>
<evidence type="ECO:0000256" key="2">
    <source>
        <dbReference type="ARBA" id="ARBA00022448"/>
    </source>
</evidence>
<sequence>MENLIDRFGEAWLLAGVGCIVGILFGMAAYHSRFCLRAATVEVTQGSLGPRLVVWLIAFFAALASVQGLLLTGLVDLSAARQLSTTGSLSGAMIGGFVFGSGMILARGCVSRLLVLSASGNLRAIVTGLVVVLVAQASLSGVLAPLRERLAMSWTISGGETRNIANAVGVDAGIVTLLSTFFLIGALIWGARQKLAISQLVAAFLVGLAVCTGWFLTAKIAAASFEVIAVQSVTFTGPSTDTLMALVGSREIPLTFGFGLVVGVFLGALIFAIASGEARIQRFEPDVPMERYIFGGAMMGFGSMLAGGCAVGAGLTGGSVLAVTAWLAVLFMWIGALVTQRVLEAAVFARAKAG</sequence>
<protein>
    <submittedName>
        <fullName evidence="10">YeeE/YedE family protein</fullName>
    </submittedName>
</protein>
<comment type="similarity">
    <text evidence="8">Belongs to the TsuA/YedE (TC 9.B.102) family.</text>
</comment>
<feature type="transmembrane region" description="Helical" evidence="9">
    <location>
        <begin position="87"/>
        <end position="110"/>
    </location>
</feature>
<organism evidence="10 11">
    <name type="scientific">Roseovarius rhodophyticola</name>
    <dbReference type="NCBI Taxonomy" id="3080827"/>
    <lineage>
        <taxon>Bacteria</taxon>
        <taxon>Pseudomonadati</taxon>
        <taxon>Pseudomonadota</taxon>
        <taxon>Alphaproteobacteria</taxon>
        <taxon>Rhodobacterales</taxon>
        <taxon>Roseobacteraceae</taxon>
        <taxon>Roseovarius</taxon>
    </lineage>
</organism>
<evidence type="ECO:0000256" key="8">
    <source>
        <dbReference type="ARBA" id="ARBA00035655"/>
    </source>
</evidence>
<evidence type="ECO:0000256" key="5">
    <source>
        <dbReference type="ARBA" id="ARBA00022692"/>
    </source>
</evidence>
<gene>
    <name evidence="10" type="ORF">RZS32_013670</name>
</gene>
<proteinExistence type="inferred from homology"/>
<feature type="transmembrane region" description="Helical" evidence="9">
    <location>
        <begin position="122"/>
        <end position="144"/>
    </location>
</feature>
<feature type="transmembrane region" description="Helical" evidence="9">
    <location>
        <begin position="196"/>
        <end position="216"/>
    </location>
</feature>
<evidence type="ECO:0000256" key="3">
    <source>
        <dbReference type="ARBA" id="ARBA00022475"/>
    </source>
</evidence>
<accession>A0ABZ2TH74</accession>
<dbReference type="EMBL" id="CP146606">
    <property type="protein sequence ID" value="WYK17453.1"/>
    <property type="molecule type" value="Genomic_DNA"/>
</dbReference>
<feature type="transmembrane region" description="Helical" evidence="9">
    <location>
        <begin position="12"/>
        <end position="31"/>
    </location>
</feature>
<dbReference type="InterPro" id="IPR007272">
    <property type="entry name" value="Sulf_transp_TsuA/YedE"/>
</dbReference>
<evidence type="ECO:0000313" key="11">
    <source>
        <dbReference type="Proteomes" id="UP001281305"/>
    </source>
</evidence>
<dbReference type="Pfam" id="PF04143">
    <property type="entry name" value="Sulf_transp"/>
    <property type="match status" value="1"/>
</dbReference>
<feature type="transmembrane region" description="Helical" evidence="9">
    <location>
        <begin position="164"/>
        <end position="189"/>
    </location>
</feature>
<feature type="transmembrane region" description="Helical" evidence="9">
    <location>
        <begin position="52"/>
        <end position="75"/>
    </location>
</feature>
<evidence type="ECO:0000256" key="4">
    <source>
        <dbReference type="ARBA" id="ARBA00022519"/>
    </source>
</evidence>
<feature type="transmembrane region" description="Helical" evidence="9">
    <location>
        <begin position="292"/>
        <end position="313"/>
    </location>
</feature>
<keyword evidence="6 9" id="KW-1133">Transmembrane helix</keyword>
<evidence type="ECO:0000256" key="7">
    <source>
        <dbReference type="ARBA" id="ARBA00023136"/>
    </source>
</evidence>
<feature type="transmembrane region" description="Helical" evidence="9">
    <location>
        <begin position="252"/>
        <end position="272"/>
    </location>
</feature>
<keyword evidence="5 9" id="KW-0812">Transmembrane</keyword>
<keyword evidence="7 9" id="KW-0472">Membrane</keyword>
<feature type="transmembrane region" description="Helical" evidence="9">
    <location>
        <begin position="319"/>
        <end position="338"/>
    </location>
</feature>